<dbReference type="RefSeq" id="WP_103296077.1">
    <property type="nucleotide sequence ID" value="NZ_DYVT01000001.1"/>
</dbReference>
<organism evidence="3 5">
    <name type="scientific">Staphylococcus kloosii</name>
    <dbReference type="NCBI Taxonomy" id="29384"/>
    <lineage>
        <taxon>Bacteria</taxon>
        <taxon>Bacillati</taxon>
        <taxon>Bacillota</taxon>
        <taxon>Bacilli</taxon>
        <taxon>Bacillales</taxon>
        <taxon>Staphylococcaceae</taxon>
        <taxon>Staphylococcus</taxon>
    </lineage>
</organism>
<evidence type="ECO:0000313" key="2">
    <source>
        <dbReference type="EMBL" id="GEP82716.1"/>
    </source>
</evidence>
<keyword evidence="1" id="KW-0472">Membrane</keyword>
<evidence type="ECO:0000256" key="1">
    <source>
        <dbReference type="SAM" id="Phobius"/>
    </source>
</evidence>
<proteinExistence type="predicted"/>
<dbReference type="EMBL" id="DYVT01000001">
    <property type="protein sequence ID" value="HJF66674.1"/>
    <property type="molecule type" value="Genomic_DNA"/>
</dbReference>
<sequence length="70" mass="8127">MEFLEQLIRHPFAFIGIQFIMYLLLSIFLFGVYVFIALSHVSWLEKIITTIVLSIVTSTGLCLLIYFIII</sequence>
<feature type="transmembrane region" description="Helical" evidence="1">
    <location>
        <begin position="12"/>
        <end position="35"/>
    </location>
</feature>
<protein>
    <submittedName>
        <fullName evidence="3">Uncharacterized protein</fullName>
    </submittedName>
</protein>
<evidence type="ECO:0000313" key="4">
    <source>
        <dbReference type="Proteomes" id="UP000321040"/>
    </source>
</evidence>
<gene>
    <name evidence="3" type="ORF">K8V85_00020</name>
    <name evidence="2" type="ORF">SKL01_18940</name>
</gene>
<dbReference type="EMBL" id="BKAQ01000016">
    <property type="protein sequence ID" value="GEP82716.1"/>
    <property type="molecule type" value="Genomic_DNA"/>
</dbReference>
<keyword evidence="1" id="KW-0812">Transmembrane</keyword>
<evidence type="ECO:0000313" key="5">
    <source>
        <dbReference type="Proteomes" id="UP000706163"/>
    </source>
</evidence>
<comment type="caution">
    <text evidence="3">The sequence shown here is derived from an EMBL/GenBank/DDBJ whole genome shotgun (WGS) entry which is preliminary data.</text>
</comment>
<dbReference type="Proteomes" id="UP000321040">
    <property type="component" value="Unassembled WGS sequence"/>
</dbReference>
<name>A0A921GVW9_9STAP</name>
<reference evidence="2 4" key="1">
    <citation type="submission" date="2019-07" db="EMBL/GenBank/DDBJ databases">
        <title>Whole genome shotgun sequence of Staphylococcus kloosii NBRC 109624.</title>
        <authorList>
            <person name="Hosoyama A."/>
            <person name="Uohara A."/>
            <person name="Ohji S."/>
            <person name="Ichikawa N."/>
        </authorList>
    </citation>
    <scope>NUCLEOTIDE SEQUENCE [LARGE SCALE GENOMIC DNA]</scope>
    <source>
        <strain evidence="2 4">NBRC 109624</strain>
    </source>
</reference>
<dbReference type="Proteomes" id="UP000706163">
    <property type="component" value="Unassembled WGS sequence"/>
</dbReference>
<reference evidence="3" key="3">
    <citation type="submission" date="2021-09" db="EMBL/GenBank/DDBJ databases">
        <authorList>
            <person name="Gilroy R."/>
        </authorList>
    </citation>
    <scope>NUCLEOTIDE SEQUENCE</scope>
    <source>
        <strain evidence="3">CHK149-3286</strain>
    </source>
</reference>
<evidence type="ECO:0000313" key="3">
    <source>
        <dbReference type="EMBL" id="HJF66674.1"/>
    </source>
</evidence>
<reference evidence="3" key="2">
    <citation type="journal article" date="2021" name="PeerJ">
        <title>Extensive microbial diversity within the chicken gut microbiome revealed by metagenomics and culture.</title>
        <authorList>
            <person name="Gilroy R."/>
            <person name="Ravi A."/>
            <person name="Getino M."/>
            <person name="Pursley I."/>
            <person name="Horton D.L."/>
            <person name="Alikhan N.F."/>
            <person name="Baker D."/>
            <person name="Gharbi K."/>
            <person name="Hall N."/>
            <person name="Watson M."/>
            <person name="Adriaenssens E.M."/>
            <person name="Foster-Nyarko E."/>
            <person name="Jarju S."/>
            <person name="Secka A."/>
            <person name="Antonio M."/>
            <person name="Oren A."/>
            <person name="Chaudhuri R.R."/>
            <person name="La Ragione R."/>
            <person name="Hildebrand F."/>
            <person name="Pallen M.J."/>
        </authorList>
    </citation>
    <scope>NUCLEOTIDE SEQUENCE</scope>
    <source>
        <strain evidence="3">CHK149-3286</strain>
    </source>
</reference>
<keyword evidence="1" id="KW-1133">Transmembrane helix</keyword>
<dbReference type="KEGG" id="skl:C7J89_01360"/>
<accession>A0A921GVW9</accession>
<keyword evidence="4" id="KW-1185">Reference proteome</keyword>
<dbReference type="AlphaFoldDB" id="A0A921GVW9"/>
<feature type="transmembrane region" description="Helical" evidence="1">
    <location>
        <begin position="47"/>
        <end position="69"/>
    </location>
</feature>